<keyword evidence="1" id="KW-1133">Transmembrane helix</keyword>
<dbReference type="EMBL" id="CP043925">
    <property type="protein sequence ID" value="QHN10542.1"/>
    <property type="molecule type" value="Genomic_DNA"/>
</dbReference>
<dbReference type="NCBIfam" id="NF006993">
    <property type="entry name" value="PRK09458.1"/>
    <property type="match status" value="1"/>
</dbReference>
<gene>
    <name evidence="2" type="primary">pspB</name>
    <name evidence="2" type="ORF">F1325_08730</name>
</gene>
<evidence type="ECO:0000313" key="3">
    <source>
        <dbReference type="Proteomes" id="UP000464700"/>
    </source>
</evidence>
<dbReference type="GO" id="GO:0006355">
    <property type="term" value="P:regulation of DNA-templated transcription"/>
    <property type="evidence" value="ECO:0007669"/>
    <property type="project" value="InterPro"/>
</dbReference>
<dbReference type="AlphaFoldDB" id="A0A6I7D9E5"/>
<dbReference type="KEGG" id="pcol:F1325_08730"/>
<protein>
    <submittedName>
        <fullName evidence="2">Envelope stress response membrane protein PspB</fullName>
    </submittedName>
</protein>
<keyword evidence="1" id="KW-0472">Membrane</keyword>
<keyword evidence="3" id="KW-1185">Reference proteome</keyword>
<evidence type="ECO:0000256" key="1">
    <source>
        <dbReference type="SAM" id="Phobius"/>
    </source>
</evidence>
<dbReference type="Pfam" id="PF06667">
    <property type="entry name" value="PspB"/>
    <property type="match status" value="1"/>
</dbReference>
<name>A0A6I7D9E5_9GAMM</name>
<dbReference type="Proteomes" id="UP000464700">
    <property type="component" value="Chromosome"/>
</dbReference>
<evidence type="ECO:0000313" key="2">
    <source>
        <dbReference type="EMBL" id="QHN10542.1"/>
    </source>
</evidence>
<dbReference type="InterPro" id="IPR009554">
    <property type="entry name" value="Phageshock_PspB"/>
</dbReference>
<sequence length="77" mass="9062">MGYIFLGIPLTIFVLFILPIWLWLHYNSQKGGGNVQLTHQEMQRLSALVDKAQQMQERIKTLEQILDAEHPNWRQSQ</sequence>
<dbReference type="NCBIfam" id="TIGR02976">
    <property type="entry name" value="phageshock_pspB"/>
    <property type="match status" value="1"/>
</dbReference>
<organism evidence="2 3">
    <name type="scientific">Proteus columbae</name>
    <dbReference type="NCBI Taxonomy" id="1987580"/>
    <lineage>
        <taxon>Bacteria</taxon>
        <taxon>Pseudomonadati</taxon>
        <taxon>Pseudomonadota</taxon>
        <taxon>Gammaproteobacteria</taxon>
        <taxon>Enterobacterales</taxon>
        <taxon>Morganellaceae</taxon>
        <taxon>Proteus</taxon>
    </lineage>
</organism>
<feature type="transmembrane region" description="Helical" evidence="1">
    <location>
        <begin position="6"/>
        <end position="24"/>
    </location>
</feature>
<dbReference type="GO" id="GO:0009271">
    <property type="term" value="P:phage shock"/>
    <property type="evidence" value="ECO:0007669"/>
    <property type="project" value="InterPro"/>
</dbReference>
<reference evidence="2 3" key="1">
    <citation type="submission" date="2019-09" db="EMBL/GenBank/DDBJ databases">
        <title>Emergence of a chromosome-mediated tetracycline resistance gene in Proteus strain.</title>
        <authorList>
            <person name="He D."/>
            <person name="Wang L."/>
        </authorList>
    </citation>
    <scope>NUCLEOTIDE SEQUENCE [LARGE SCALE GENOMIC DNA]</scope>
    <source>
        <strain evidence="2 3">T60</strain>
    </source>
</reference>
<dbReference type="RefSeq" id="WP_023582319.1">
    <property type="nucleotide sequence ID" value="NZ_CAXOLP010000003.1"/>
</dbReference>
<keyword evidence="1" id="KW-0812">Transmembrane</keyword>
<proteinExistence type="predicted"/>
<accession>A0A6I7D9E5</accession>